<protein>
    <submittedName>
        <fullName evidence="1">Uncharacterized protein</fullName>
    </submittedName>
</protein>
<organism evidence="1 2">
    <name type="scientific">Actinoplanes oblitus</name>
    <dbReference type="NCBI Taxonomy" id="3040509"/>
    <lineage>
        <taxon>Bacteria</taxon>
        <taxon>Bacillati</taxon>
        <taxon>Actinomycetota</taxon>
        <taxon>Actinomycetes</taxon>
        <taxon>Micromonosporales</taxon>
        <taxon>Micromonosporaceae</taxon>
        <taxon>Actinoplanes</taxon>
    </lineage>
</organism>
<reference evidence="1 2" key="1">
    <citation type="submission" date="2023-06" db="EMBL/GenBank/DDBJ databases">
        <authorList>
            <person name="Yushchuk O."/>
            <person name="Binda E."/>
            <person name="Ruckert-Reed C."/>
            <person name="Fedorenko V."/>
            <person name="Kalinowski J."/>
            <person name="Marinelli F."/>
        </authorList>
    </citation>
    <scope>NUCLEOTIDE SEQUENCE [LARGE SCALE GENOMIC DNA]</scope>
    <source>
        <strain evidence="1 2">NRRL 3884</strain>
    </source>
</reference>
<gene>
    <name evidence="1" type="ORF">ACTOB_004724</name>
</gene>
<dbReference type="RefSeq" id="WP_284913976.1">
    <property type="nucleotide sequence ID" value="NZ_CP126980.1"/>
</dbReference>
<proteinExistence type="predicted"/>
<sequence>MAALFFNTREFDLSDALGSIGELKNVIANELRQAGFSDVVTNQFEVAGNHSGGIRLSVAHLPVGGRRFWQVVMAGGDGGDLTLRTVNDIANRIQHLHFL</sequence>
<name>A0ABY8W4J2_9ACTN</name>
<evidence type="ECO:0000313" key="1">
    <source>
        <dbReference type="EMBL" id="WIM92769.1"/>
    </source>
</evidence>
<accession>A0ABY8W4J2</accession>
<dbReference type="Proteomes" id="UP001240150">
    <property type="component" value="Chromosome"/>
</dbReference>
<evidence type="ECO:0000313" key="2">
    <source>
        <dbReference type="Proteomes" id="UP001240150"/>
    </source>
</evidence>
<keyword evidence="2" id="KW-1185">Reference proteome</keyword>
<dbReference type="EMBL" id="CP126980">
    <property type="protein sequence ID" value="WIM92769.1"/>
    <property type="molecule type" value="Genomic_DNA"/>
</dbReference>